<dbReference type="InterPro" id="IPR003599">
    <property type="entry name" value="Ig_sub"/>
</dbReference>
<dbReference type="InterPro" id="IPR013783">
    <property type="entry name" value="Ig-like_fold"/>
</dbReference>
<feature type="non-terminal residue" evidence="4">
    <location>
        <position position="1"/>
    </location>
</feature>
<dbReference type="InterPro" id="IPR036179">
    <property type="entry name" value="Ig-like_dom_sf"/>
</dbReference>
<dbReference type="PANTHER" id="PTHR13817:SF171">
    <property type="entry name" value="STRETCHIN-MLCK, ISOFORM U"/>
    <property type="match status" value="1"/>
</dbReference>
<organism evidence="4 5">
    <name type="scientific">Acanthoscelides obtectus</name>
    <name type="common">Bean weevil</name>
    <name type="synonym">Bruchus obtectus</name>
    <dbReference type="NCBI Taxonomy" id="200917"/>
    <lineage>
        <taxon>Eukaryota</taxon>
        <taxon>Metazoa</taxon>
        <taxon>Ecdysozoa</taxon>
        <taxon>Arthropoda</taxon>
        <taxon>Hexapoda</taxon>
        <taxon>Insecta</taxon>
        <taxon>Pterygota</taxon>
        <taxon>Neoptera</taxon>
        <taxon>Endopterygota</taxon>
        <taxon>Coleoptera</taxon>
        <taxon>Polyphaga</taxon>
        <taxon>Cucujiformia</taxon>
        <taxon>Chrysomeloidea</taxon>
        <taxon>Chrysomelidae</taxon>
        <taxon>Bruchinae</taxon>
        <taxon>Bruchini</taxon>
        <taxon>Acanthoscelides</taxon>
    </lineage>
</organism>
<dbReference type="PANTHER" id="PTHR13817">
    <property type="entry name" value="TITIN"/>
    <property type="match status" value="1"/>
</dbReference>
<feature type="domain" description="Ig-like" evidence="3">
    <location>
        <begin position="171"/>
        <end position="248"/>
    </location>
</feature>
<evidence type="ECO:0000256" key="2">
    <source>
        <dbReference type="SAM" id="MobiDB-lite"/>
    </source>
</evidence>
<feature type="domain" description="Ig-like" evidence="3">
    <location>
        <begin position="269"/>
        <end position="354"/>
    </location>
</feature>
<dbReference type="InterPro" id="IPR050964">
    <property type="entry name" value="Striated_Muscle_Regulatory"/>
</dbReference>
<dbReference type="FunFam" id="2.60.40.10:FF:001307">
    <property type="entry name" value="Stretchin-Mlck, isoform V"/>
    <property type="match status" value="1"/>
</dbReference>
<name>A0A9P0JRB7_ACAOB</name>
<protein>
    <recommendedName>
        <fullName evidence="3">Ig-like domain-containing protein</fullName>
    </recommendedName>
</protein>
<dbReference type="InterPro" id="IPR003598">
    <property type="entry name" value="Ig_sub2"/>
</dbReference>
<dbReference type="InterPro" id="IPR007110">
    <property type="entry name" value="Ig-like_dom"/>
</dbReference>
<feature type="domain" description="Ig-like" evidence="3">
    <location>
        <begin position="569"/>
        <end position="624"/>
    </location>
</feature>
<keyword evidence="5" id="KW-1185">Reference proteome</keyword>
<feature type="domain" description="Ig-like" evidence="3">
    <location>
        <begin position="371"/>
        <end position="445"/>
    </location>
</feature>
<evidence type="ECO:0000256" key="1">
    <source>
        <dbReference type="ARBA" id="ARBA00022737"/>
    </source>
</evidence>
<comment type="caution">
    <text evidence="4">The sequence shown here is derived from an EMBL/GenBank/DDBJ whole genome shotgun (WGS) entry which is preliminary data.</text>
</comment>
<dbReference type="SUPFAM" id="SSF48726">
    <property type="entry name" value="Immunoglobulin"/>
    <property type="match status" value="6"/>
</dbReference>
<dbReference type="Gene3D" id="2.60.40.10">
    <property type="entry name" value="Immunoglobulins"/>
    <property type="match status" value="6"/>
</dbReference>
<reference evidence="4" key="1">
    <citation type="submission" date="2022-03" db="EMBL/GenBank/DDBJ databases">
        <authorList>
            <person name="Sayadi A."/>
        </authorList>
    </citation>
    <scope>NUCLEOTIDE SEQUENCE</scope>
</reference>
<feature type="domain" description="Ig-like" evidence="3">
    <location>
        <begin position="468"/>
        <end position="547"/>
    </location>
</feature>
<gene>
    <name evidence="4" type="ORF">ACAOBT_LOCUS3300</name>
</gene>
<dbReference type="FunFam" id="2.60.40.10:FF:001894">
    <property type="entry name" value="Stretchin-Mlck, isoform V"/>
    <property type="match status" value="1"/>
</dbReference>
<dbReference type="SMART" id="SM00409">
    <property type="entry name" value="IG"/>
    <property type="match status" value="5"/>
</dbReference>
<feature type="domain" description="Ig-like" evidence="3">
    <location>
        <begin position="72"/>
        <end position="161"/>
    </location>
</feature>
<dbReference type="Pfam" id="PF07679">
    <property type="entry name" value="I-set"/>
    <property type="match status" value="4"/>
</dbReference>
<dbReference type="InterPro" id="IPR013098">
    <property type="entry name" value="Ig_I-set"/>
</dbReference>
<evidence type="ECO:0000259" key="3">
    <source>
        <dbReference type="PROSITE" id="PS50835"/>
    </source>
</evidence>
<evidence type="ECO:0000313" key="4">
    <source>
        <dbReference type="EMBL" id="CAH1959673.1"/>
    </source>
</evidence>
<dbReference type="Pfam" id="PF13927">
    <property type="entry name" value="Ig_3"/>
    <property type="match status" value="2"/>
</dbReference>
<dbReference type="Proteomes" id="UP001152888">
    <property type="component" value="Unassembled WGS sequence"/>
</dbReference>
<evidence type="ECO:0000313" key="5">
    <source>
        <dbReference type="Proteomes" id="UP001152888"/>
    </source>
</evidence>
<dbReference type="PROSITE" id="PS50835">
    <property type="entry name" value="IG_LIKE"/>
    <property type="match status" value="6"/>
</dbReference>
<dbReference type="OrthoDB" id="10260894at2759"/>
<dbReference type="SMART" id="SM00408">
    <property type="entry name" value="IGc2"/>
    <property type="match status" value="3"/>
</dbReference>
<sequence>SKDGGPPLAPARRRRLQLSANPIQLTLEQVQHDDAGLYTAHARSLCGAHVKRDYEVRVVDAKDMEEQMQDQPPMFLRRLADLAVKVGTRTRFLVEIRTATDVQVEWYKNEEIVEEGERYRFVNEGNFHCVDVAPVMAQDSGRWTCTARNLSGQSSSTCQLNVLIPKTYKPPEFLSPVRAILTPEGTVSLECKVAGVPTPLLRWFRDGEEVRPGDVVALTAAPDHLGVYSCEASNCMGKVLSTTTVRMADAEQGAAGRKEESHMPTGPPPSFVRDLKDESIKIGDPILLSCQVAVPPWPKSIHWYNSEGRIEEGQERYKEMADGIGGYMLEVKPTEACDQGEWKCVATSNEGAVSISTCEVKMTIPKHFRKPRFMDTLKAVLTEEGLVSFECKVVGSPTPILRWFKDGQELKPGDVYQLTGTNSLGSYCCIARNCMGEARSSAELTVEDIQNQLSDDERAQLVSRSQAPKFVHGLKSAEAKINEPYRFTVQVSVTTPLPSLSWFRDDHPVAAEPEKYIVFRENLGVCHLDVRPLELNDQAEWKCVATNEFGHCVTSCFLKLQIPKHFKKPKFLECLRAVLSEEGAVNLECKVIGVPQPVLKWYKDGVELKPGDIHRITSGEVSHA</sequence>
<feature type="region of interest" description="Disordered" evidence="2">
    <location>
        <begin position="250"/>
        <end position="270"/>
    </location>
</feature>
<proteinExistence type="predicted"/>
<keyword evidence="1" id="KW-0677">Repeat</keyword>
<dbReference type="AlphaFoldDB" id="A0A9P0JRB7"/>
<accession>A0A9P0JRB7</accession>
<dbReference type="EMBL" id="CAKOFQ010006683">
    <property type="protein sequence ID" value="CAH1959673.1"/>
    <property type="molecule type" value="Genomic_DNA"/>
</dbReference>
<dbReference type="FunFam" id="2.60.40.10:FF:002242">
    <property type="entry name" value="Stretchin-Mlck, isoform U"/>
    <property type="match status" value="1"/>
</dbReference>